<accession>A0ABT2SH81</accession>
<comment type="caution">
    <text evidence="5">The sequence shown here is derived from an EMBL/GenBank/DDBJ whole genome shotgun (WGS) entry which is preliminary data.</text>
</comment>
<dbReference type="Gene3D" id="1.10.10.2520">
    <property type="entry name" value="Cell wall hydrolase SleB, domain 1"/>
    <property type="match status" value="1"/>
</dbReference>
<feature type="signal peptide" evidence="3">
    <location>
        <begin position="1"/>
        <end position="26"/>
    </location>
</feature>
<proteinExistence type="predicted"/>
<feature type="domain" description="Cell wall hydrolase SleB" evidence="4">
    <location>
        <begin position="207"/>
        <end position="286"/>
    </location>
</feature>
<feature type="repeat" description="Cell wall-binding" evidence="2">
    <location>
        <begin position="46"/>
        <end position="65"/>
    </location>
</feature>
<dbReference type="InterPro" id="IPR042047">
    <property type="entry name" value="SleB_dom1"/>
</dbReference>
<dbReference type="InterPro" id="IPR018337">
    <property type="entry name" value="Cell_wall/Cho-bd_repeat"/>
</dbReference>
<evidence type="ECO:0000256" key="3">
    <source>
        <dbReference type="SAM" id="SignalP"/>
    </source>
</evidence>
<organism evidence="5 6">
    <name type="scientific">Muricoprocola aceti</name>
    <dbReference type="NCBI Taxonomy" id="2981772"/>
    <lineage>
        <taxon>Bacteria</taxon>
        <taxon>Bacillati</taxon>
        <taxon>Bacillota</taxon>
        <taxon>Clostridia</taxon>
        <taxon>Lachnospirales</taxon>
        <taxon>Lachnospiraceae</taxon>
        <taxon>Muricoprocola</taxon>
    </lineage>
</organism>
<dbReference type="GO" id="GO:0016787">
    <property type="term" value="F:hydrolase activity"/>
    <property type="evidence" value="ECO:0007669"/>
    <property type="project" value="UniProtKB-KW"/>
</dbReference>
<protein>
    <submittedName>
        <fullName evidence="5">Cell wall hydrolase</fullName>
    </submittedName>
</protein>
<reference evidence="5 6" key="1">
    <citation type="journal article" date="2021" name="ISME Commun">
        <title>Automated analysis of genomic sequences facilitates high-throughput and comprehensive description of bacteria.</title>
        <authorList>
            <person name="Hitch T.C.A."/>
        </authorList>
    </citation>
    <scope>NUCLEOTIDE SEQUENCE [LARGE SCALE GENOMIC DNA]</scope>
    <source>
        <strain evidence="5 6">Sanger_29</strain>
    </source>
</reference>
<keyword evidence="3" id="KW-0732">Signal</keyword>
<sequence length="299" mass="34207">MKRQKLYISIAVMCAVLLLGGAGGSAAWKQTAAGRKYTTSSGKYVKSRWKKIKKKWYYFDKRGNLKTGRFKVGDDWYYATRSAGRVCNRRVGCYYYGSDGRMVCDAWKKNGKYWFYYDKKGKRRFGKVKTTEGICYCERETGKAVSKWVNKNYYGKDGVMVTSQWVDDSYVNEKGVITRGNKNPKNPPTQEEIRWLSAITYLEAGNQSYYGKKCVASVVMNRVNSKRFPNTIKGVLFQSGQFTPAGNGTLSSLYYSRRSIQTQCVKAAKYVLEHGSVLKGYYYFNTFSGTLKIGEHYFG</sequence>
<dbReference type="InterPro" id="IPR011105">
    <property type="entry name" value="Cell_wall_hydrolase_SleB"/>
</dbReference>
<keyword evidence="5" id="KW-0378">Hydrolase</keyword>
<dbReference type="Pfam" id="PF07486">
    <property type="entry name" value="Hydrolase_2"/>
    <property type="match status" value="1"/>
</dbReference>
<feature type="chain" id="PRO_5045132502" evidence="3">
    <location>
        <begin position="27"/>
        <end position="299"/>
    </location>
</feature>
<evidence type="ECO:0000259" key="4">
    <source>
        <dbReference type="Pfam" id="PF07486"/>
    </source>
</evidence>
<evidence type="ECO:0000313" key="5">
    <source>
        <dbReference type="EMBL" id="MCU6723818.1"/>
    </source>
</evidence>
<dbReference type="PROSITE" id="PS51170">
    <property type="entry name" value="CW"/>
    <property type="match status" value="1"/>
</dbReference>
<dbReference type="EMBL" id="JAOQKE010000001">
    <property type="protein sequence ID" value="MCU6723818.1"/>
    <property type="molecule type" value="Genomic_DNA"/>
</dbReference>
<keyword evidence="1" id="KW-0677">Repeat</keyword>
<dbReference type="SUPFAM" id="SSF69360">
    <property type="entry name" value="Cell wall binding repeat"/>
    <property type="match status" value="1"/>
</dbReference>
<dbReference type="Gene3D" id="2.10.270.10">
    <property type="entry name" value="Cholin Binding"/>
    <property type="match status" value="2"/>
</dbReference>
<evidence type="ECO:0000256" key="1">
    <source>
        <dbReference type="ARBA" id="ARBA00022737"/>
    </source>
</evidence>
<evidence type="ECO:0000313" key="6">
    <source>
        <dbReference type="Proteomes" id="UP001652338"/>
    </source>
</evidence>
<gene>
    <name evidence="5" type="ORF">OCV47_00350</name>
</gene>
<keyword evidence="6" id="KW-1185">Reference proteome</keyword>
<name>A0ABT2SH81_9FIRM</name>
<dbReference type="RefSeq" id="WP_262652983.1">
    <property type="nucleotide sequence ID" value="NZ_JAOQKE010000001.1"/>
</dbReference>
<dbReference type="Pfam" id="PF01473">
    <property type="entry name" value="Choline_bind_1"/>
    <property type="match status" value="1"/>
</dbReference>
<dbReference type="Proteomes" id="UP001652338">
    <property type="component" value="Unassembled WGS sequence"/>
</dbReference>
<evidence type="ECO:0000256" key="2">
    <source>
        <dbReference type="PROSITE-ProRule" id="PRU00591"/>
    </source>
</evidence>